<dbReference type="AlphaFoldDB" id="A0A1I4QWA1"/>
<dbReference type="GO" id="GO:0005886">
    <property type="term" value="C:plasma membrane"/>
    <property type="evidence" value="ECO:0007669"/>
    <property type="project" value="UniProtKB-SubCell"/>
</dbReference>
<comment type="function">
    <text evidence="11">Catalyzes the formation of phosphatidylethanolamine (PtdEtn) from phosphatidylserine (PtdSer).</text>
</comment>
<keyword evidence="5 11" id="KW-0472">Membrane</keyword>
<feature type="modified residue" description="Pyruvic acid (Ser); by autocatalysis" evidence="11">
    <location>
        <position position="191"/>
    </location>
</feature>
<evidence type="ECO:0000256" key="9">
    <source>
        <dbReference type="ARBA" id="ARBA00023264"/>
    </source>
</evidence>
<evidence type="ECO:0000256" key="12">
    <source>
        <dbReference type="SAM" id="Phobius"/>
    </source>
</evidence>
<feature type="site" description="Cleavage (non-hydrolytic); by autocatalysis" evidence="11">
    <location>
        <begin position="190"/>
        <end position="191"/>
    </location>
</feature>
<dbReference type="HAMAP" id="MF_00664">
    <property type="entry name" value="PS_decarb_PSD_A"/>
    <property type="match status" value="1"/>
</dbReference>
<keyword evidence="12" id="KW-1133">Transmembrane helix</keyword>
<keyword evidence="1 11" id="KW-1003">Cell membrane</keyword>
<evidence type="ECO:0000313" key="14">
    <source>
        <dbReference type="Proteomes" id="UP000233491"/>
    </source>
</evidence>
<dbReference type="EC" id="4.1.1.65" evidence="11"/>
<dbReference type="NCBIfam" id="NF003679">
    <property type="entry name" value="PRK05305.1-3"/>
    <property type="match status" value="1"/>
</dbReference>
<keyword evidence="14" id="KW-1185">Reference proteome</keyword>
<comment type="cofactor">
    <cofactor evidence="11">
        <name>pyruvate</name>
        <dbReference type="ChEBI" id="CHEBI:15361"/>
    </cofactor>
    <text evidence="11">Binds 1 pyruvoyl group covalently per subunit.</text>
</comment>
<reference evidence="13 14" key="1">
    <citation type="submission" date="2017-12" db="EMBL/GenBank/DDBJ databases">
        <title>Anaerobic carbon monoxide metabolism by Pleomorphomonas carboxyditropha sp. nov., a new mesophilic hydrogenogenic carboxidotroph.</title>
        <authorList>
            <person name="Esquivel-Elizondo S."/>
            <person name="Krajmalnik-Brown R."/>
        </authorList>
    </citation>
    <scope>NUCLEOTIDE SEQUENCE [LARGE SCALE GENOMIC DNA]</scope>
    <source>
        <strain evidence="13 14">R5-392</strain>
    </source>
</reference>
<evidence type="ECO:0000256" key="8">
    <source>
        <dbReference type="ARBA" id="ARBA00023239"/>
    </source>
</evidence>
<evidence type="ECO:0000256" key="5">
    <source>
        <dbReference type="ARBA" id="ARBA00023136"/>
    </source>
</evidence>
<keyword evidence="8 11" id="KW-0456">Lyase</keyword>
<dbReference type="GO" id="GO:0004609">
    <property type="term" value="F:phosphatidylserine decarboxylase activity"/>
    <property type="evidence" value="ECO:0007669"/>
    <property type="project" value="UniProtKB-UniRule"/>
</dbReference>
<comment type="pathway">
    <text evidence="11">Phospholipid metabolism; phosphatidylethanolamine biosynthesis; phosphatidylethanolamine from CDP-diacylglycerol: step 2/2.</text>
</comment>
<dbReference type="RefSeq" id="WP_101287494.1">
    <property type="nucleotide sequence ID" value="NZ_FOUQ01000001.1"/>
</dbReference>
<evidence type="ECO:0000256" key="3">
    <source>
        <dbReference type="ARBA" id="ARBA00022793"/>
    </source>
</evidence>
<keyword evidence="10 11" id="KW-0670">Pyruvate</keyword>
<dbReference type="GO" id="GO:0006646">
    <property type="term" value="P:phosphatidylethanolamine biosynthetic process"/>
    <property type="evidence" value="ECO:0007669"/>
    <property type="project" value="UniProtKB-UniRule"/>
</dbReference>
<keyword evidence="3 11" id="KW-0210">Decarboxylase</keyword>
<accession>A0A1I4QWA1</accession>
<dbReference type="PANTHER" id="PTHR35809:SF1">
    <property type="entry name" value="ARCHAETIDYLSERINE DECARBOXYLASE PROENZYME-RELATED"/>
    <property type="match status" value="1"/>
</dbReference>
<organism evidence="13 14">
    <name type="scientific">Pleomorphomonas diazotrophica</name>
    <dbReference type="NCBI Taxonomy" id="1166257"/>
    <lineage>
        <taxon>Bacteria</taxon>
        <taxon>Pseudomonadati</taxon>
        <taxon>Pseudomonadota</taxon>
        <taxon>Alphaproteobacteria</taxon>
        <taxon>Hyphomicrobiales</taxon>
        <taxon>Pleomorphomonadaceae</taxon>
        <taxon>Pleomorphomonas</taxon>
    </lineage>
</organism>
<keyword evidence="12" id="KW-0812">Transmembrane</keyword>
<dbReference type="NCBIfam" id="NF003677">
    <property type="entry name" value="PRK05305.1-1"/>
    <property type="match status" value="1"/>
</dbReference>
<feature type="chain" id="PRO_5023270767" description="Phosphatidylserine decarboxylase alpha chain" evidence="11">
    <location>
        <begin position="191"/>
        <end position="233"/>
    </location>
</feature>
<name>A0A1I4QWA1_9HYPH</name>
<dbReference type="UniPathway" id="UPA00558">
    <property type="reaction ID" value="UER00616"/>
</dbReference>
<comment type="catalytic activity">
    <reaction evidence="11">
        <text>a 1,2-diacyl-sn-glycero-3-phospho-L-serine + H(+) = a 1,2-diacyl-sn-glycero-3-phosphoethanolamine + CO2</text>
        <dbReference type="Rhea" id="RHEA:20828"/>
        <dbReference type="ChEBI" id="CHEBI:15378"/>
        <dbReference type="ChEBI" id="CHEBI:16526"/>
        <dbReference type="ChEBI" id="CHEBI:57262"/>
        <dbReference type="ChEBI" id="CHEBI:64612"/>
        <dbReference type="EC" id="4.1.1.65"/>
    </reaction>
</comment>
<keyword evidence="9 11" id="KW-1208">Phospholipid metabolism</keyword>
<evidence type="ECO:0000256" key="2">
    <source>
        <dbReference type="ARBA" id="ARBA00022516"/>
    </source>
</evidence>
<keyword evidence="6 11" id="KW-0865">Zymogen</keyword>
<dbReference type="InterPro" id="IPR003817">
    <property type="entry name" value="PS_Dcarbxylase"/>
</dbReference>
<dbReference type="NCBIfam" id="NF003685">
    <property type="entry name" value="PRK05305.2-5"/>
    <property type="match status" value="1"/>
</dbReference>
<dbReference type="Proteomes" id="UP000233491">
    <property type="component" value="Unassembled WGS sequence"/>
</dbReference>
<comment type="similarity">
    <text evidence="11">Belongs to the phosphatidylserine decarboxylase family. PSD-A subfamily.</text>
</comment>
<gene>
    <name evidence="11" type="primary">psd</name>
    <name evidence="13" type="ORF">CXZ10_03215</name>
</gene>
<comment type="caution">
    <text evidence="13">The sequence shown here is derived from an EMBL/GenBank/DDBJ whole genome shotgun (WGS) entry which is preliminary data.</text>
</comment>
<evidence type="ECO:0000256" key="10">
    <source>
        <dbReference type="ARBA" id="ARBA00023317"/>
    </source>
</evidence>
<dbReference type="PANTHER" id="PTHR35809">
    <property type="entry name" value="ARCHAETIDYLSERINE DECARBOXYLASE PROENZYME-RELATED"/>
    <property type="match status" value="1"/>
</dbReference>
<comment type="subunit">
    <text evidence="11">Heterodimer of a large membrane-associated beta subunit and a small pyruvoyl-containing alpha subunit.</text>
</comment>
<comment type="PTM">
    <text evidence="11">Is synthesized initially as an inactive proenzyme. Formation of the active enzyme involves a self-maturation process in which the active site pyruvoyl group is generated from an internal serine residue via an autocatalytic post-translational modification. Two non-identical subunits are generated from the proenzyme in this reaction, and the pyruvate is formed at the N-terminus of the alpha chain, which is derived from the carboxyl end of the proenzyme. The post-translation cleavage follows an unusual pathway, termed non-hydrolytic serinolysis, in which the side chain hydroxyl group of the serine supplies its oxygen atom to form the C-terminus of the beta chain, while the remainder of the serine residue undergoes an oxidative deamination to produce ammonia and the pyruvoyl prosthetic group on the alpha chain.</text>
</comment>
<evidence type="ECO:0000256" key="11">
    <source>
        <dbReference type="HAMAP-Rule" id="MF_00664"/>
    </source>
</evidence>
<keyword evidence="4 11" id="KW-0443">Lipid metabolism</keyword>
<feature type="active site" description="Schiff-base intermediate with substrate; via pyruvic acid" evidence="11">
    <location>
        <position position="191"/>
    </location>
</feature>
<dbReference type="NCBIfam" id="NF003678">
    <property type="entry name" value="PRK05305.1-2"/>
    <property type="match status" value="1"/>
</dbReference>
<protein>
    <recommendedName>
        <fullName evidence="11">Phosphatidylserine decarboxylase proenzyme</fullName>
        <ecNumber evidence="11">4.1.1.65</ecNumber>
    </recommendedName>
    <component>
        <recommendedName>
            <fullName evidence="11">Phosphatidylserine decarboxylase alpha chain</fullName>
        </recommendedName>
    </component>
    <component>
        <recommendedName>
            <fullName evidence="11">Phosphatidylserine decarboxylase beta chain</fullName>
        </recommendedName>
    </component>
</protein>
<feature type="chain" id="PRO_5023270766" description="Phosphatidylserine decarboxylase beta chain" evidence="11">
    <location>
        <begin position="1"/>
        <end position="190"/>
    </location>
</feature>
<evidence type="ECO:0000256" key="4">
    <source>
        <dbReference type="ARBA" id="ARBA00023098"/>
    </source>
</evidence>
<dbReference type="EMBL" id="PJNW01000002">
    <property type="protein sequence ID" value="PKR90401.1"/>
    <property type="molecule type" value="Genomic_DNA"/>
</dbReference>
<proteinExistence type="inferred from homology"/>
<feature type="transmembrane region" description="Helical" evidence="12">
    <location>
        <begin position="21"/>
        <end position="54"/>
    </location>
</feature>
<dbReference type="OrthoDB" id="9790893at2"/>
<evidence type="ECO:0000256" key="1">
    <source>
        <dbReference type="ARBA" id="ARBA00022475"/>
    </source>
</evidence>
<keyword evidence="7 11" id="KW-0594">Phospholipid biosynthesis</keyword>
<keyword evidence="2 11" id="KW-0444">Lipid biosynthesis</keyword>
<sequence>MSVLKSIQNAVPPIHPEGHKFILVFLAGTVLLGWLFEPLFWIGLALTIWCALFFRDPVRVTPVSSSLVVSPADGRISAVGLAVPPRELGLGPEPLLRICVFMNVFDVHVNRAPVTGRVVRIAYKAGKFINAELDKASEDNERNGLVIERPDGRVVGVVQIAGLIARRIVSFTREGEGLTVGDRFGLIRFGSRVDVYLPATATALVSEGARAIAGETVLADIDGTTKTPFVRVA</sequence>
<evidence type="ECO:0000313" key="13">
    <source>
        <dbReference type="EMBL" id="PKR90401.1"/>
    </source>
</evidence>
<dbReference type="Pfam" id="PF02666">
    <property type="entry name" value="PS_Dcarbxylase"/>
    <property type="match status" value="1"/>
</dbReference>
<comment type="subcellular location">
    <subcellularLocation>
        <location evidence="11">Cell membrane</location>
        <topology evidence="11">Peripheral membrane protein</topology>
    </subcellularLocation>
</comment>
<evidence type="ECO:0000256" key="6">
    <source>
        <dbReference type="ARBA" id="ARBA00023145"/>
    </source>
</evidence>
<dbReference type="InterPro" id="IPR033175">
    <property type="entry name" value="PSD-A"/>
</dbReference>
<evidence type="ECO:0000256" key="7">
    <source>
        <dbReference type="ARBA" id="ARBA00023209"/>
    </source>
</evidence>